<protein>
    <submittedName>
        <fullName evidence="9">Cation:proton antiporter</fullName>
    </submittedName>
</protein>
<evidence type="ECO:0000256" key="4">
    <source>
        <dbReference type="ARBA" id="ARBA00022692"/>
    </source>
</evidence>
<evidence type="ECO:0000256" key="5">
    <source>
        <dbReference type="ARBA" id="ARBA00022989"/>
    </source>
</evidence>
<feature type="transmembrane region" description="Helical" evidence="7">
    <location>
        <begin position="49"/>
        <end position="68"/>
    </location>
</feature>
<evidence type="ECO:0000256" key="7">
    <source>
        <dbReference type="SAM" id="Phobius"/>
    </source>
</evidence>
<dbReference type="PANTHER" id="PTHR33932">
    <property type="entry name" value="NA(+)/H(+) ANTIPORTER SUBUNIT B"/>
    <property type="match status" value="1"/>
</dbReference>
<dbReference type="NCBIfam" id="NF009162">
    <property type="entry name" value="PRK12508.1"/>
    <property type="match status" value="1"/>
</dbReference>
<dbReference type="InterPro" id="IPR050622">
    <property type="entry name" value="CPA3_antiporter_subunitB"/>
</dbReference>
<evidence type="ECO:0000313" key="9">
    <source>
        <dbReference type="EMBL" id="BCR06986.1"/>
    </source>
</evidence>
<feature type="transmembrane region" description="Helical" evidence="7">
    <location>
        <begin position="80"/>
        <end position="105"/>
    </location>
</feature>
<gene>
    <name evidence="9" type="ORF">DESUT3_40550</name>
</gene>
<evidence type="ECO:0000256" key="2">
    <source>
        <dbReference type="ARBA" id="ARBA00009425"/>
    </source>
</evidence>
<evidence type="ECO:0000256" key="1">
    <source>
        <dbReference type="ARBA" id="ARBA00004651"/>
    </source>
</evidence>
<evidence type="ECO:0000313" key="10">
    <source>
        <dbReference type="Proteomes" id="UP001319827"/>
    </source>
</evidence>
<feature type="transmembrane region" description="Helical" evidence="7">
    <location>
        <begin position="125"/>
        <end position="147"/>
    </location>
</feature>
<comment type="similarity">
    <text evidence="2">Belongs to the CPA3 antiporters (TC 2.A.63) subunit B family.</text>
</comment>
<feature type="domain" description="Na+/H+ antiporter MnhB subunit-related protein" evidence="8">
    <location>
        <begin position="18"/>
        <end position="142"/>
    </location>
</feature>
<keyword evidence="4 7" id="KW-0812">Transmembrane</keyword>
<sequence length="159" mass="17002">MKRIQELAKTRQLGESPIIQVSVRLLVPFIQLFGLYIIVHGHYSPGGGFQGGVVLGASFVLLALAFDLKTSLRHMSERANAILGNLGALIFTGTAVICALLGGLFLDYSALDRIIPLGPIEWRSMGIFIVEVGVGLAVMSIMASLYWDLGSGGELDEGL</sequence>
<proteinExistence type="inferred from homology"/>
<dbReference type="EMBL" id="AP024355">
    <property type="protein sequence ID" value="BCR06986.1"/>
    <property type="molecule type" value="Genomic_DNA"/>
</dbReference>
<dbReference type="Proteomes" id="UP001319827">
    <property type="component" value="Chromosome"/>
</dbReference>
<dbReference type="PANTHER" id="PTHR33932:SF4">
    <property type="entry name" value="NA(+)_H(+) ANTIPORTER SUBUNIT B"/>
    <property type="match status" value="1"/>
</dbReference>
<dbReference type="Pfam" id="PF04039">
    <property type="entry name" value="MnhB"/>
    <property type="match status" value="1"/>
</dbReference>
<keyword evidence="6 7" id="KW-0472">Membrane</keyword>
<reference evidence="9 10" key="2">
    <citation type="journal article" date="2021" name="Int. J. Syst. Evol. Microbiol.">
        <title>Isolation and Polyphasic Characterization of Desulfuromonas versatilis sp. Nov., an Electrogenic Bacteria Capable of Versatile Metabolism Isolated from a Graphene Oxide-Reducing Enrichment Culture.</title>
        <authorList>
            <person name="Xie L."/>
            <person name="Yoshida N."/>
            <person name="Ishii S."/>
            <person name="Meng L."/>
        </authorList>
    </citation>
    <scope>NUCLEOTIDE SEQUENCE [LARGE SCALE GENOMIC DNA]</scope>
    <source>
        <strain evidence="9 10">NIT-T3</strain>
    </source>
</reference>
<keyword evidence="3" id="KW-1003">Cell membrane</keyword>
<evidence type="ECO:0000256" key="3">
    <source>
        <dbReference type="ARBA" id="ARBA00022475"/>
    </source>
</evidence>
<keyword evidence="10" id="KW-1185">Reference proteome</keyword>
<dbReference type="RefSeq" id="WP_221250359.1">
    <property type="nucleotide sequence ID" value="NZ_AP024355.1"/>
</dbReference>
<dbReference type="InterPro" id="IPR007182">
    <property type="entry name" value="MnhB"/>
</dbReference>
<feature type="transmembrane region" description="Helical" evidence="7">
    <location>
        <begin position="21"/>
        <end position="43"/>
    </location>
</feature>
<reference evidence="9 10" key="1">
    <citation type="journal article" date="2016" name="C (Basel)">
        <title>Selective Growth of and Electricity Production by Marine Exoelectrogenic Bacteria in Self-Aggregated Hydrogel of Microbially Reduced Graphene Oxide.</title>
        <authorList>
            <person name="Yoshida N."/>
            <person name="Goto Y."/>
            <person name="Miyata Y."/>
        </authorList>
    </citation>
    <scope>NUCLEOTIDE SEQUENCE [LARGE SCALE GENOMIC DNA]</scope>
    <source>
        <strain evidence="9 10">NIT-T3</strain>
    </source>
</reference>
<evidence type="ECO:0000259" key="8">
    <source>
        <dbReference type="Pfam" id="PF04039"/>
    </source>
</evidence>
<accession>A0ABN6E8Q3</accession>
<comment type="subcellular location">
    <subcellularLocation>
        <location evidence="1">Cell membrane</location>
        <topology evidence="1">Multi-pass membrane protein</topology>
    </subcellularLocation>
</comment>
<organism evidence="9 10">
    <name type="scientific">Desulfuromonas versatilis</name>
    <dbReference type="NCBI Taxonomy" id="2802975"/>
    <lineage>
        <taxon>Bacteria</taxon>
        <taxon>Pseudomonadati</taxon>
        <taxon>Thermodesulfobacteriota</taxon>
        <taxon>Desulfuromonadia</taxon>
        <taxon>Desulfuromonadales</taxon>
        <taxon>Desulfuromonadaceae</taxon>
        <taxon>Desulfuromonas</taxon>
    </lineage>
</organism>
<evidence type="ECO:0000256" key="6">
    <source>
        <dbReference type="ARBA" id="ARBA00023136"/>
    </source>
</evidence>
<name>A0ABN6E8Q3_9BACT</name>
<keyword evidence="5 7" id="KW-1133">Transmembrane helix</keyword>